<feature type="transmembrane region" description="Helical" evidence="7">
    <location>
        <begin position="2166"/>
        <end position="2188"/>
    </location>
</feature>
<keyword evidence="7" id="KW-0472">Membrane</keyword>
<feature type="transmembrane region" description="Helical" evidence="7">
    <location>
        <begin position="2132"/>
        <end position="2154"/>
    </location>
</feature>
<dbReference type="GO" id="GO:0005509">
    <property type="term" value="F:calcium ion binding"/>
    <property type="evidence" value="ECO:0007669"/>
    <property type="project" value="InterPro"/>
</dbReference>
<dbReference type="PROSITE" id="PS01186">
    <property type="entry name" value="EGF_2"/>
    <property type="match status" value="5"/>
</dbReference>
<feature type="domain" description="EGF-like" evidence="8">
    <location>
        <begin position="160"/>
        <end position="204"/>
    </location>
</feature>
<organism evidence="9 10">
    <name type="scientific">Tetradesmus obliquus</name>
    <name type="common">Green alga</name>
    <name type="synonym">Acutodesmus obliquus</name>
    <dbReference type="NCBI Taxonomy" id="3088"/>
    <lineage>
        <taxon>Eukaryota</taxon>
        <taxon>Viridiplantae</taxon>
        <taxon>Chlorophyta</taxon>
        <taxon>core chlorophytes</taxon>
        <taxon>Chlorophyceae</taxon>
        <taxon>CS clade</taxon>
        <taxon>Sphaeropleales</taxon>
        <taxon>Scenedesmaceae</taxon>
        <taxon>Tetradesmus</taxon>
    </lineage>
</organism>
<feature type="region of interest" description="Disordered" evidence="6">
    <location>
        <begin position="1771"/>
        <end position="1887"/>
    </location>
</feature>
<feature type="domain" description="EGF-like" evidence="8">
    <location>
        <begin position="441"/>
        <end position="485"/>
    </location>
</feature>
<evidence type="ECO:0000313" key="9">
    <source>
        <dbReference type="EMBL" id="SZX78189.1"/>
    </source>
</evidence>
<dbReference type="Gene3D" id="2.10.25.10">
    <property type="entry name" value="Laminin"/>
    <property type="match status" value="8"/>
</dbReference>
<keyword evidence="4" id="KW-1015">Disulfide bond</keyword>
<dbReference type="PROSITE" id="PS50026">
    <property type="entry name" value="EGF_3"/>
    <property type="match status" value="7"/>
</dbReference>
<keyword evidence="3" id="KW-0677">Repeat</keyword>
<gene>
    <name evidence="9" type="ORF">BQ4739_LOCUS18504</name>
</gene>
<keyword evidence="2" id="KW-0732">Signal</keyword>
<keyword evidence="7" id="KW-1133">Transmembrane helix</keyword>
<feature type="compositionally biased region" description="Low complexity" evidence="6">
    <location>
        <begin position="1809"/>
        <end position="1818"/>
    </location>
</feature>
<feature type="domain" description="EGF-like" evidence="8">
    <location>
        <begin position="490"/>
        <end position="534"/>
    </location>
</feature>
<sequence length="2268" mass="232731">MYPTQQLGAPSALVWKFAAQPCNSTANAVNGSCVDVPAPGVGYTCSCSQGYAWDNSTAQCTDFNACNGDPCSGVSNAVNGTCVDVAAPGTGFACNCTAGFAWNSSTLQCADFDACGSAPCGGTPNAVSSSCMDRPPPAADYSCSCSSGWSWDQASLSCIDFNACQSSPCNTTPSAVAGSCADLPPASLGYTCSCTPGFSWRQADLSCTDLDACLGSPCNSQANAVSGSCTDLPPPSLGYACNCSSGWQRDSSSSSCADIDACQPHNCSSTPNAVNNSCVDLAAPSLGYSCSCQTGYSWNASGATCDDLDACLGSPCNSQANAVSGSCTDLPPPSLGYACNCSSGWQWDSSSGSCADMDACQSFGCPSTPNAVNNSCVDLAAPSLGYSCSCQTGYSWNASGLTCDDNCAFVSNYCNGHGNGSCSGGVCGCTPAWAGNACQFDAHGCEHEPCNSTANAVNGSCVDVPAPGVGYTCSCSQGYAWDNSTAQCTDLDACLGSPCNSQANAVSGSCTDLPPPSLGYACNCASGWQWDSSSSSCADVDACQPHNCSSTPNAVNNSCVDLAAPSLGYSCSCQIGYSWNASSLLCQDVDACQPHNCSSTPNAVNNSCVDLAAPSLGYSCSCQTGYSWNASGLLCQDNCAFVSNYCNGHGNGICSGGVCGCTPAWAGNACQFDAHGCEHEPCNSTANAVNGSCVDVPAPGVGYTCSCSQGYAWDNSTAQCTDLDACLGSPCNSQANAVSGSCTDLPPPSLGYACNCSSGWQWDSSSSSCADVDACQPHNCSSTPNAVNNSCVDLAAPSLGYSCSCQTGYSWNASGATCDDVDGCVGAPCDSVANALIGACVDVPAPGLGHTCGCVPGYSWDAANASCADDCSWVPNYCNGRSVNSSCLAGRCACSSGWEGDRCQTDIDSCGDSFPCDAIDAAVPGSCTDLPAPAVGFACSCQPRHVWVQNTTACSFLPSCDMVVKDGGSFECPAGYTLNSEALNATSPSRTTCCRFVPTCGLFSESGASFPCPPGTVLDSSKAAATAPNATHCCKQPVQGECEVPQLLPVIYSPRGSNRDLLTQALPMLVVFMSSDSKDLYCPAGNCTVHMLSRPMYSTQLNTAAGDSAAAGAGRNSGSDSDMFTMPMTCFQWSALACEIGVPLGSQGRWSVSLLPAVNSTDMFCGRTTLLLPAIAEVILDFQPPQLEHLSIAVRPTAVSPVFQLLLRFSEPVSWLADGVSSTPANSSSSSSGAAVTDLSALATASSAAPIVATFSSSRLLLTNVAILNISAVPGTMATTESGQAMGAATEYTMWLHSWAGAGAVVQVMGAAYQDLAGNAGREDKQLELVVPGSDLWKRAADIGSTATALSAAASAFGATAAATATGAGGSTSLIRSFGHTQFLAMSVSMAVPWLPSEYIRLCTGLSWSNLVTPAEHVVKLTNNATSQLRQQQAGTAAGRRLMDAGDSSSTSNGMPACFAGAPGECTVQPASECSTDKPGRQQCTSRSAAVRAGHQHAKEGTHAQRLASMQQLQQQFEQEATRRRRLLSAGSTAGQPTTGSRSIDQWFLQHADFGTFQSSNGSIAGNNSGVFVVSANSGSGSSSDAILLAGTTRQPADFSLHDLRMSVLTLAVAVAVATLLQGLAVGAWKLFRLNPDNLPMLVRFPKPQLLMYTLLMVPVIYGAAKLVAAAGSSGDTSAGVACIVLLPLPVLAYWAYVLWIWHTDPLDATRRSKSSIMRAYQRPASAPGIAEGQAAAASQQQRAQATLALLGDLDDNPTLIIRDRRSGEDGIDEIFDRGDHSSSDDGEVERSRLPASRPTASGAGGAAAGTAADGMARVRSQRQAAVSVEARPQQGGSKWRSLASEAGGGSGSGARPAGNASGAGGGSARSSRSMEGSSPGGVLGSRSKVLRAGSPAAPAGEELAPQAGTHRPALLSFLPVSAHDDEMLSAPGGSAAHAELRSGRPLAEGIEEQQAAGEDSQQAAMAAAWNAARADYSRSATGWGATATRPADTVSLTGVAVAGNEALGPITRQQTWFGEAGANAQQQQQQQQQGVHAGFCAGGAAAGRFLDRFWYMLDDLLGDERPQALERVKLPILVFYIVSSVQRVLTALFFGFYHFSYISVAQLGVLLALHALFVVYLLLVRPYASKLLLGSDVVAYACELTILSAALLLREAPNSKALLQVLVGCYFVDVLLMMLPELLRYCLMGWQWWQRRQQRRREAAAAGAAAVAVVSRATSGKPGRELGNQQPAGANAAAAAGPRVSDVKSATAAAVAAAAALKLKSKE</sequence>
<feature type="domain" description="EGF-like" evidence="8">
    <location>
        <begin position="673"/>
        <end position="717"/>
    </location>
</feature>
<comment type="caution">
    <text evidence="5">Lacks conserved residue(s) required for the propagation of feature annotation.</text>
</comment>
<dbReference type="EMBL" id="FNXT01001308">
    <property type="protein sequence ID" value="SZX78189.1"/>
    <property type="molecule type" value="Genomic_DNA"/>
</dbReference>
<dbReference type="SMART" id="SM00179">
    <property type="entry name" value="EGF_CA"/>
    <property type="match status" value="13"/>
</dbReference>
<dbReference type="PANTHER" id="PTHR12916">
    <property type="entry name" value="CYTOCHROME C OXIDASE POLYPEPTIDE VIC-2"/>
    <property type="match status" value="1"/>
</dbReference>
<feature type="compositionally biased region" description="Low complexity" evidence="6">
    <location>
        <begin position="1869"/>
        <end position="1878"/>
    </location>
</feature>
<evidence type="ECO:0000313" key="10">
    <source>
        <dbReference type="Proteomes" id="UP000256970"/>
    </source>
</evidence>
<name>A0A383WLZ4_TETOB</name>
<evidence type="ECO:0000256" key="1">
    <source>
        <dbReference type="ARBA" id="ARBA00022536"/>
    </source>
</evidence>
<feature type="domain" description="EGF-like" evidence="8">
    <location>
        <begin position="209"/>
        <end position="253"/>
    </location>
</feature>
<proteinExistence type="predicted"/>
<dbReference type="InterPro" id="IPR001881">
    <property type="entry name" value="EGF-like_Ca-bd_dom"/>
</dbReference>
<feature type="domain" description="EGF-like" evidence="8">
    <location>
        <begin position="722"/>
        <end position="766"/>
    </location>
</feature>
<dbReference type="PANTHER" id="PTHR12916:SF4">
    <property type="entry name" value="UNINFLATABLE, ISOFORM C"/>
    <property type="match status" value="1"/>
</dbReference>
<protein>
    <recommendedName>
        <fullName evidence="8">EGF-like domain-containing protein</fullName>
    </recommendedName>
</protein>
<feature type="domain" description="EGF-like" evidence="8">
    <location>
        <begin position="307"/>
        <end position="351"/>
    </location>
</feature>
<evidence type="ECO:0000256" key="2">
    <source>
        <dbReference type="ARBA" id="ARBA00022729"/>
    </source>
</evidence>
<evidence type="ECO:0000256" key="4">
    <source>
        <dbReference type="ARBA" id="ARBA00023157"/>
    </source>
</evidence>
<evidence type="ECO:0000256" key="3">
    <source>
        <dbReference type="ARBA" id="ARBA00022737"/>
    </source>
</evidence>
<feature type="region of interest" description="Disordered" evidence="6">
    <location>
        <begin position="1432"/>
        <end position="1451"/>
    </location>
</feature>
<dbReference type="STRING" id="3088.A0A383WLZ4"/>
<feature type="transmembrane region" description="Helical" evidence="7">
    <location>
        <begin position="1608"/>
        <end position="1629"/>
    </location>
</feature>
<feature type="transmembrane region" description="Helical" evidence="7">
    <location>
        <begin position="1679"/>
        <end position="1702"/>
    </location>
</feature>
<reference evidence="9 10" key="1">
    <citation type="submission" date="2016-10" db="EMBL/GenBank/DDBJ databases">
        <authorList>
            <person name="Cai Z."/>
        </authorList>
    </citation>
    <scope>NUCLEOTIDE SEQUENCE [LARGE SCALE GENOMIC DNA]</scope>
</reference>
<accession>A0A383WLZ4</accession>
<evidence type="ECO:0000256" key="7">
    <source>
        <dbReference type="SAM" id="Phobius"/>
    </source>
</evidence>
<dbReference type="Gene3D" id="2.90.20.10">
    <property type="entry name" value="Plasmodium vivax P25 domain"/>
    <property type="match status" value="1"/>
</dbReference>
<keyword evidence="10" id="KW-1185">Reference proteome</keyword>
<evidence type="ECO:0000259" key="8">
    <source>
        <dbReference type="PROSITE" id="PS50026"/>
    </source>
</evidence>
<dbReference type="InterPro" id="IPR000742">
    <property type="entry name" value="EGF"/>
</dbReference>
<evidence type="ECO:0000256" key="6">
    <source>
        <dbReference type="SAM" id="MobiDB-lite"/>
    </source>
</evidence>
<feature type="transmembrane region" description="Helical" evidence="7">
    <location>
        <begin position="2075"/>
        <end position="2098"/>
    </location>
</feature>
<feature type="region of interest" description="Disordered" evidence="6">
    <location>
        <begin position="1475"/>
        <end position="1504"/>
    </location>
</feature>
<dbReference type="Proteomes" id="UP000256970">
    <property type="component" value="Unassembled WGS sequence"/>
</dbReference>
<feature type="compositionally biased region" description="Basic and acidic residues" evidence="6">
    <location>
        <begin position="1771"/>
        <end position="1793"/>
    </location>
</feature>
<keyword evidence="7" id="KW-0812">Transmembrane</keyword>
<keyword evidence="1 5" id="KW-0245">EGF-like domain</keyword>
<feature type="transmembrane region" description="Helical" evidence="7">
    <location>
        <begin position="1650"/>
        <end position="1673"/>
    </location>
</feature>
<feature type="transmembrane region" description="Helical" evidence="7">
    <location>
        <begin position="2104"/>
        <end position="2125"/>
    </location>
</feature>
<dbReference type="SMART" id="SM00181">
    <property type="entry name" value="EGF"/>
    <property type="match status" value="17"/>
</dbReference>
<evidence type="ECO:0000256" key="5">
    <source>
        <dbReference type="PROSITE-ProRule" id="PRU00076"/>
    </source>
</evidence>